<dbReference type="AlphaFoldDB" id="A0A9J6CGJ7"/>
<keyword evidence="1" id="KW-0812">Transmembrane</keyword>
<keyword evidence="3" id="KW-1185">Reference proteome</keyword>
<gene>
    <name evidence="2" type="ORF">PVAND_010754</name>
</gene>
<feature type="transmembrane region" description="Helical" evidence="1">
    <location>
        <begin position="77"/>
        <end position="93"/>
    </location>
</feature>
<keyword evidence="1" id="KW-0472">Membrane</keyword>
<comment type="caution">
    <text evidence="2">The sequence shown here is derived from an EMBL/GenBank/DDBJ whole genome shotgun (WGS) entry which is preliminary data.</text>
</comment>
<accession>A0A9J6CGJ7</accession>
<sequence>MKNLISTKNNEGNLNNLLRFIKAISPKQNSDSHNTILYDEKKEKDDDQVWLIDHLASRKHLVRILKTVYKIITFKKIVKFFTILGFLFFFPVMNKNNISKNVIDLNNDRDFDPFTYINSTDYRSVERFNFFINALEGFSGPLLVWCVAGYDAFCRFQTMFDTIDQIYTFDQIIQRFLPSGANAKLMSMINFIKPKIESTFIGVKKDFFEEGEEDEDDDSEEESYEE</sequence>
<organism evidence="2 3">
    <name type="scientific">Polypedilum vanderplanki</name>
    <name type="common">Sleeping chironomid midge</name>
    <dbReference type="NCBI Taxonomy" id="319348"/>
    <lineage>
        <taxon>Eukaryota</taxon>
        <taxon>Metazoa</taxon>
        <taxon>Ecdysozoa</taxon>
        <taxon>Arthropoda</taxon>
        <taxon>Hexapoda</taxon>
        <taxon>Insecta</taxon>
        <taxon>Pterygota</taxon>
        <taxon>Neoptera</taxon>
        <taxon>Endopterygota</taxon>
        <taxon>Diptera</taxon>
        <taxon>Nematocera</taxon>
        <taxon>Chironomoidea</taxon>
        <taxon>Chironomidae</taxon>
        <taxon>Chironominae</taxon>
        <taxon>Polypedilum</taxon>
        <taxon>Polypedilum</taxon>
    </lineage>
</organism>
<protein>
    <submittedName>
        <fullName evidence="2">Uncharacterized protein</fullName>
    </submittedName>
</protein>
<reference evidence="2" key="1">
    <citation type="submission" date="2021-03" db="EMBL/GenBank/DDBJ databases">
        <title>Chromosome level genome of the anhydrobiotic midge Polypedilum vanderplanki.</title>
        <authorList>
            <person name="Yoshida Y."/>
            <person name="Kikawada T."/>
            <person name="Gusev O."/>
        </authorList>
    </citation>
    <scope>NUCLEOTIDE SEQUENCE</scope>
    <source>
        <strain evidence="2">NIAS01</strain>
        <tissue evidence="2">Whole body or cell culture</tissue>
    </source>
</reference>
<evidence type="ECO:0000313" key="2">
    <source>
        <dbReference type="EMBL" id="KAG5681305.1"/>
    </source>
</evidence>
<dbReference type="OrthoDB" id="10542973at2759"/>
<dbReference type="EMBL" id="JADBJN010000001">
    <property type="protein sequence ID" value="KAG5681305.1"/>
    <property type="molecule type" value="Genomic_DNA"/>
</dbReference>
<name>A0A9J6CGJ7_POLVA</name>
<evidence type="ECO:0000256" key="1">
    <source>
        <dbReference type="SAM" id="Phobius"/>
    </source>
</evidence>
<proteinExistence type="predicted"/>
<dbReference type="Proteomes" id="UP001107558">
    <property type="component" value="Chromosome 1"/>
</dbReference>
<keyword evidence="1" id="KW-1133">Transmembrane helix</keyword>
<evidence type="ECO:0000313" key="3">
    <source>
        <dbReference type="Proteomes" id="UP001107558"/>
    </source>
</evidence>